<dbReference type="NCBIfam" id="TIGR03592">
    <property type="entry name" value="yidC_oxa1_cterm"/>
    <property type="match status" value="1"/>
</dbReference>
<reference evidence="12 13" key="1">
    <citation type="journal article" date="2016" name="Nat. Commun.">
        <title>Thousands of microbial genomes shed light on interconnected biogeochemical processes in an aquifer system.</title>
        <authorList>
            <person name="Anantharaman K."/>
            <person name="Brown C.T."/>
            <person name="Hug L.A."/>
            <person name="Sharon I."/>
            <person name="Castelle C.J."/>
            <person name="Probst A.J."/>
            <person name="Thomas B.C."/>
            <person name="Singh A."/>
            <person name="Wilkins M.J."/>
            <person name="Karaoz U."/>
            <person name="Brodie E.L."/>
            <person name="Williams K.H."/>
            <person name="Hubbard S.S."/>
            <person name="Banfield J.F."/>
        </authorList>
    </citation>
    <scope>NUCLEOTIDE SEQUENCE [LARGE SCALE GENOMIC DNA]</scope>
</reference>
<evidence type="ECO:0000256" key="4">
    <source>
        <dbReference type="ARBA" id="ARBA00022692"/>
    </source>
</evidence>
<keyword evidence="6 10" id="KW-1133">Transmembrane helix</keyword>
<keyword evidence="7 10" id="KW-0472">Membrane</keyword>
<feature type="transmembrane region" description="Helical" evidence="10">
    <location>
        <begin position="97"/>
        <end position="118"/>
    </location>
</feature>
<comment type="caution">
    <text evidence="12">The sequence shown here is derived from an EMBL/GenBank/DDBJ whole genome shotgun (WGS) entry which is preliminary data.</text>
</comment>
<feature type="transmembrane region" description="Helical" evidence="10">
    <location>
        <begin position="5"/>
        <end position="22"/>
    </location>
</feature>
<evidence type="ECO:0000313" key="12">
    <source>
        <dbReference type="EMBL" id="OGE80108.1"/>
    </source>
</evidence>
<evidence type="ECO:0000259" key="11">
    <source>
        <dbReference type="Pfam" id="PF02096"/>
    </source>
</evidence>
<comment type="subcellular location">
    <subcellularLocation>
        <location evidence="1">Cell membrane</location>
        <topology evidence="1">Multi-pass membrane protein</topology>
    </subcellularLocation>
    <subcellularLocation>
        <location evidence="9">Membrane</location>
        <topology evidence="9">Multi-pass membrane protein</topology>
    </subcellularLocation>
</comment>
<accession>A0A1F5NR51</accession>
<evidence type="ECO:0000256" key="1">
    <source>
        <dbReference type="ARBA" id="ARBA00004651"/>
    </source>
</evidence>
<sequence>MIGHYFNLLLVYPLLNLLVFFYNFIPDIGIVIILITVLVRLILLPSFHKSLKHQKAMTDLQPKMNAIKHQYKDDKEAQAKATMELYKVHKVNPLSSCLPLLIQLPILIALYQVFIQSLDGRTLEGLYGFVTTPASIDPMFLNFLNLSSKNVIMAVLAGGLQYFQSRLMLPKTPTDDPTAKMMQWQTLYFLPLITVVLGVQFPAGLTLYWVVTTLFGIGQQYYILRKEAKDALAKAS</sequence>
<dbReference type="AlphaFoldDB" id="A0A1F5NR51"/>
<evidence type="ECO:0000256" key="8">
    <source>
        <dbReference type="ARBA" id="ARBA00023186"/>
    </source>
</evidence>
<dbReference type="EMBL" id="MFEJ01000021">
    <property type="protein sequence ID" value="OGE80108.1"/>
    <property type="molecule type" value="Genomic_DNA"/>
</dbReference>
<dbReference type="Proteomes" id="UP000176233">
    <property type="component" value="Unassembled WGS sequence"/>
</dbReference>
<evidence type="ECO:0000256" key="5">
    <source>
        <dbReference type="ARBA" id="ARBA00022927"/>
    </source>
</evidence>
<feature type="transmembrane region" description="Helical" evidence="10">
    <location>
        <begin position="28"/>
        <end position="47"/>
    </location>
</feature>
<organism evidence="12 13">
    <name type="scientific">Candidatus Doudnabacteria bacterium RIFCSPHIGHO2_01_FULL_45_18</name>
    <dbReference type="NCBI Taxonomy" id="1817823"/>
    <lineage>
        <taxon>Bacteria</taxon>
        <taxon>Candidatus Doudnaibacteriota</taxon>
    </lineage>
</organism>
<keyword evidence="4 9" id="KW-0812">Transmembrane</keyword>
<evidence type="ECO:0000256" key="10">
    <source>
        <dbReference type="SAM" id="Phobius"/>
    </source>
</evidence>
<dbReference type="InterPro" id="IPR001708">
    <property type="entry name" value="YidC/ALB3/OXA1/COX18"/>
</dbReference>
<dbReference type="CDD" id="cd20070">
    <property type="entry name" value="5TM_YidC_Alb3"/>
    <property type="match status" value="1"/>
</dbReference>
<dbReference type="GO" id="GO:0005886">
    <property type="term" value="C:plasma membrane"/>
    <property type="evidence" value="ECO:0007669"/>
    <property type="project" value="UniProtKB-SubCell"/>
</dbReference>
<comment type="similarity">
    <text evidence="9">Belongs to the OXA1/ALB3/YidC family.</text>
</comment>
<dbReference type="Pfam" id="PF02096">
    <property type="entry name" value="60KD_IMP"/>
    <property type="match status" value="1"/>
</dbReference>
<gene>
    <name evidence="12" type="ORF">A2660_00570</name>
</gene>
<evidence type="ECO:0000256" key="7">
    <source>
        <dbReference type="ARBA" id="ARBA00023136"/>
    </source>
</evidence>
<keyword evidence="8" id="KW-0143">Chaperone</keyword>
<proteinExistence type="inferred from homology"/>
<dbReference type="PANTHER" id="PTHR12428">
    <property type="entry name" value="OXA1"/>
    <property type="match status" value="1"/>
</dbReference>
<evidence type="ECO:0000313" key="13">
    <source>
        <dbReference type="Proteomes" id="UP000176233"/>
    </source>
</evidence>
<evidence type="ECO:0000256" key="2">
    <source>
        <dbReference type="ARBA" id="ARBA00022448"/>
    </source>
</evidence>
<evidence type="ECO:0000256" key="6">
    <source>
        <dbReference type="ARBA" id="ARBA00022989"/>
    </source>
</evidence>
<keyword evidence="2" id="KW-0813">Transport</keyword>
<dbReference type="InterPro" id="IPR047196">
    <property type="entry name" value="YidC_ALB_C"/>
</dbReference>
<keyword evidence="5" id="KW-0653">Protein transport</keyword>
<dbReference type="GO" id="GO:0032977">
    <property type="term" value="F:membrane insertase activity"/>
    <property type="evidence" value="ECO:0007669"/>
    <property type="project" value="InterPro"/>
</dbReference>
<dbReference type="InterPro" id="IPR028055">
    <property type="entry name" value="YidC/Oxa/ALB_C"/>
</dbReference>
<protein>
    <recommendedName>
        <fullName evidence="11">Membrane insertase YidC/Oxa/ALB C-terminal domain-containing protein</fullName>
    </recommendedName>
</protein>
<dbReference type="GO" id="GO:0051205">
    <property type="term" value="P:protein insertion into membrane"/>
    <property type="evidence" value="ECO:0007669"/>
    <property type="project" value="TreeGrafter"/>
</dbReference>
<evidence type="ECO:0000256" key="3">
    <source>
        <dbReference type="ARBA" id="ARBA00022475"/>
    </source>
</evidence>
<dbReference type="PANTHER" id="PTHR12428:SF65">
    <property type="entry name" value="CYTOCHROME C OXIDASE ASSEMBLY PROTEIN COX18, MITOCHONDRIAL"/>
    <property type="match status" value="1"/>
</dbReference>
<name>A0A1F5NR51_9BACT</name>
<evidence type="ECO:0000256" key="9">
    <source>
        <dbReference type="RuleBase" id="RU003945"/>
    </source>
</evidence>
<feature type="domain" description="Membrane insertase YidC/Oxa/ALB C-terminal" evidence="11">
    <location>
        <begin position="29"/>
        <end position="224"/>
    </location>
</feature>
<feature type="transmembrane region" description="Helical" evidence="10">
    <location>
        <begin position="184"/>
        <end position="201"/>
    </location>
</feature>
<dbReference type="GO" id="GO:0015031">
    <property type="term" value="P:protein transport"/>
    <property type="evidence" value="ECO:0007669"/>
    <property type="project" value="UniProtKB-KW"/>
</dbReference>
<keyword evidence="3" id="KW-1003">Cell membrane</keyword>